<gene>
    <name evidence="3" type="ORF">EJ02DRAFT_451930</name>
</gene>
<dbReference type="EMBL" id="ML976012">
    <property type="protein sequence ID" value="KAF1945098.1"/>
    <property type="molecule type" value="Genomic_DNA"/>
</dbReference>
<protein>
    <recommendedName>
        <fullName evidence="2">Rrn9 domain-containing protein</fullName>
    </recommendedName>
</protein>
<keyword evidence="4" id="KW-1185">Reference proteome</keyword>
<dbReference type="Proteomes" id="UP000800038">
    <property type="component" value="Unassembled WGS sequence"/>
</dbReference>
<evidence type="ECO:0000313" key="3">
    <source>
        <dbReference type="EMBL" id="KAF1945098.1"/>
    </source>
</evidence>
<feature type="domain" description="Rrn9" evidence="2">
    <location>
        <begin position="82"/>
        <end position="164"/>
    </location>
</feature>
<dbReference type="OrthoDB" id="5412288at2759"/>
<dbReference type="InterPro" id="IPR019622">
    <property type="entry name" value="Rrn9_dom"/>
</dbReference>
<dbReference type="AlphaFoldDB" id="A0A6A5SYY2"/>
<feature type="region of interest" description="Disordered" evidence="1">
    <location>
        <begin position="334"/>
        <end position="428"/>
    </location>
</feature>
<feature type="region of interest" description="Disordered" evidence="1">
    <location>
        <begin position="218"/>
        <end position="298"/>
    </location>
</feature>
<name>A0A6A5SYY2_9PLEO</name>
<evidence type="ECO:0000256" key="1">
    <source>
        <dbReference type="SAM" id="MobiDB-lite"/>
    </source>
</evidence>
<feature type="compositionally biased region" description="Low complexity" evidence="1">
    <location>
        <begin position="355"/>
        <end position="366"/>
    </location>
</feature>
<feature type="compositionally biased region" description="Low complexity" evidence="1">
    <location>
        <begin position="220"/>
        <end position="247"/>
    </location>
</feature>
<evidence type="ECO:0000259" key="2">
    <source>
        <dbReference type="Pfam" id="PF10680"/>
    </source>
</evidence>
<feature type="compositionally biased region" description="Polar residues" evidence="1">
    <location>
        <begin position="341"/>
        <end position="354"/>
    </location>
</feature>
<organism evidence="3 4">
    <name type="scientific">Clathrospora elynae</name>
    <dbReference type="NCBI Taxonomy" id="706981"/>
    <lineage>
        <taxon>Eukaryota</taxon>
        <taxon>Fungi</taxon>
        <taxon>Dikarya</taxon>
        <taxon>Ascomycota</taxon>
        <taxon>Pezizomycotina</taxon>
        <taxon>Dothideomycetes</taxon>
        <taxon>Pleosporomycetidae</taxon>
        <taxon>Pleosporales</taxon>
        <taxon>Diademaceae</taxon>
        <taxon>Clathrospora</taxon>
    </lineage>
</organism>
<feature type="compositionally biased region" description="Low complexity" evidence="1">
    <location>
        <begin position="411"/>
        <end position="422"/>
    </location>
</feature>
<proteinExistence type="predicted"/>
<feature type="compositionally biased region" description="Acidic residues" evidence="1">
    <location>
        <begin position="26"/>
        <end position="54"/>
    </location>
</feature>
<feature type="compositionally biased region" description="Basic and acidic residues" evidence="1">
    <location>
        <begin position="273"/>
        <end position="292"/>
    </location>
</feature>
<feature type="compositionally biased region" description="Acidic residues" evidence="1">
    <location>
        <begin position="255"/>
        <end position="272"/>
    </location>
</feature>
<accession>A0A6A5SYY2</accession>
<feature type="region of interest" description="Disordered" evidence="1">
    <location>
        <begin position="686"/>
        <end position="730"/>
    </location>
</feature>
<dbReference type="Pfam" id="PF10680">
    <property type="entry name" value="RRN9"/>
    <property type="match status" value="1"/>
</dbReference>
<reference evidence="3" key="1">
    <citation type="journal article" date="2020" name="Stud. Mycol.">
        <title>101 Dothideomycetes genomes: a test case for predicting lifestyles and emergence of pathogens.</title>
        <authorList>
            <person name="Haridas S."/>
            <person name="Albert R."/>
            <person name="Binder M."/>
            <person name="Bloem J."/>
            <person name="Labutti K."/>
            <person name="Salamov A."/>
            <person name="Andreopoulos B."/>
            <person name="Baker S."/>
            <person name="Barry K."/>
            <person name="Bills G."/>
            <person name="Bluhm B."/>
            <person name="Cannon C."/>
            <person name="Castanera R."/>
            <person name="Culley D."/>
            <person name="Daum C."/>
            <person name="Ezra D."/>
            <person name="Gonzalez J."/>
            <person name="Henrissat B."/>
            <person name="Kuo A."/>
            <person name="Liang C."/>
            <person name="Lipzen A."/>
            <person name="Lutzoni F."/>
            <person name="Magnuson J."/>
            <person name="Mondo S."/>
            <person name="Nolan M."/>
            <person name="Ohm R."/>
            <person name="Pangilinan J."/>
            <person name="Park H.-J."/>
            <person name="Ramirez L."/>
            <person name="Alfaro M."/>
            <person name="Sun H."/>
            <person name="Tritt A."/>
            <person name="Yoshinaga Y."/>
            <person name="Zwiers L.-H."/>
            <person name="Turgeon B."/>
            <person name="Goodwin S."/>
            <person name="Spatafora J."/>
            <person name="Crous P."/>
            <person name="Grigoriev I."/>
        </authorList>
    </citation>
    <scope>NUCLEOTIDE SEQUENCE</scope>
    <source>
        <strain evidence="3">CBS 161.51</strain>
    </source>
</reference>
<sequence>MSFQEFPSRRKHRRRRNAQDAQTLDEALEFDDTLDTDADADTEAEVCQPTEEEEQTRPNRFVGYPQTWRSYTANDRQIAESLDQLTNADLAAHLYNAHALKRRVRRPAEDLAGLRSWQSRNYWLKTGKDLEYTDVSGLVQKELVPRKAWTAWPVPPAKLPNAAHRPEDRLAPGQVGGWAIRSATTNDAGEELREEMLAVFTRLAKEKWSLREADNLSIGSSEDTSMSRSRSRSKSATSTKSRCSTSRSDFRMSENDDPPDDDADDGNDDEEQQEHTSGKRRDRKARAERAETFGEPTVLADDARAQRLIQPSVQSMLSELDILALAARRTRINHLGRGGSTDRSSQSELTSGAESSEAFSTSLSSSRSRKPSARPSPRAKGQKQPPDASDDSSISDTFRNISHERKPRGFSSNTSGASSPSTTRDRSERLGLLDWSEVLGLAAVKGWDEQAIVRTAQRCTALFGESMSFTPFREDLASKPAEPVVYTPCVIPGPDVLPLTGPPSSKRPFFQVGTLRCPHVGCRHDGDFASSDRVIKHCMQFHKYDPRTNDSDNAEMTAGGEKRPFFQVGTLRCPHTGCRSHDRGFASSDRVIKHCIKFHRYDPRTNDSENAEMTADGGKRPFFQVGALCCPHTGCPGHEKDYTMPYRVVEHCIRVHKYDPRTNDSDNEERKVGGVHIDGFLQPITAKPGWLGRGRSKAEKASKKHKKGQKCSADEPESAMSIDDLEEMET</sequence>
<feature type="region of interest" description="Disordered" evidence="1">
    <location>
        <begin position="1"/>
        <end position="60"/>
    </location>
</feature>
<evidence type="ECO:0000313" key="4">
    <source>
        <dbReference type="Proteomes" id="UP000800038"/>
    </source>
</evidence>